<dbReference type="RefSeq" id="WP_206374669.1">
    <property type="nucleotide sequence ID" value="NZ_BSNF01000008.1"/>
</dbReference>
<evidence type="ECO:0000313" key="3">
    <source>
        <dbReference type="EMBL" id="GLQ07552.1"/>
    </source>
</evidence>
<dbReference type="SUPFAM" id="SSF53067">
    <property type="entry name" value="Actin-like ATPase domain"/>
    <property type="match status" value="1"/>
</dbReference>
<evidence type="ECO:0000256" key="2">
    <source>
        <dbReference type="HAMAP-Rule" id="MF_01270"/>
    </source>
</evidence>
<dbReference type="NCBIfam" id="NF007141">
    <property type="entry name" value="PRK09585.1-5"/>
    <property type="match status" value="1"/>
</dbReference>
<feature type="binding site" evidence="2">
    <location>
        <begin position="19"/>
        <end position="26"/>
    </location>
    <ligand>
        <name>ATP</name>
        <dbReference type="ChEBI" id="CHEBI:30616"/>
    </ligand>
</feature>
<reference evidence="3" key="2">
    <citation type="submission" date="2023-01" db="EMBL/GenBank/DDBJ databases">
        <title>Draft genome sequence of Sneathiella chinensis strain NBRC 103408.</title>
        <authorList>
            <person name="Sun Q."/>
            <person name="Mori K."/>
        </authorList>
    </citation>
    <scope>NUCLEOTIDE SEQUENCE</scope>
    <source>
        <strain evidence="3">NBRC 103408</strain>
    </source>
</reference>
<keyword evidence="1 2" id="KW-0119">Carbohydrate metabolism</keyword>
<comment type="similarity">
    <text evidence="2">Belongs to the anhydro-N-acetylmuramic acid kinase family.</text>
</comment>
<dbReference type="Proteomes" id="UP001161409">
    <property type="component" value="Unassembled WGS sequence"/>
</dbReference>
<comment type="caution">
    <text evidence="3">The sequence shown here is derived from an EMBL/GenBank/DDBJ whole genome shotgun (WGS) entry which is preliminary data.</text>
</comment>
<dbReference type="HAMAP" id="MF_01270">
    <property type="entry name" value="AnhMurNAc_kinase"/>
    <property type="match status" value="1"/>
</dbReference>
<keyword evidence="2" id="KW-0808">Transferase</keyword>
<keyword evidence="2" id="KW-0067">ATP-binding</keyword>
<keyword evidence="2 3" id="KW-0418">Kinase</keyword>
<evidence type="ECO:0000256" key="1">
    <source>
        <dbReference type="ARBA" id="ARBA00023277"/>
    </source>
</evidence>
<dbReference type="EMBL" id="BSNF01000008">
    <property type="protein sequence ID" value="GLQ07552.1"/>
    <property type="molecule type" value="Genomic_DNA"/>
</dbReference>
<dbReference type="PANTHER" id="PTHR30605:SF0">
    <property type="entry name" value="ANHYDRO-N-ACETYLMURAMIC ACID KINASE"/>
    <property type="match status" value="1"/>
</dbReference>
<dbReference type="Pfam" id="PF03702">
    <property type="entry name" value="AnmK"/>
    <property type="match status" value="1"/>
</dbReference>
<proteinExistence type="inferred from homology"/>
<dbReference type="InterPro" id="IPR043129">
    <property type="entry name" value="ATPase_NBD"/>
</dbReference>
<organism evidence="3 4">
    <name type="scientific">Sneathiella chinensis</name>
    <dbReference type="NCBI Taxonomy" id="349750"/>
    <lineage>
        <taxon>Bacteria</taxon>
        <taxon>Pseudomonadati</taxon>
        <taxon>Pseudomonadota</taxon>
        <taxon>Alphaproteobacteria</taxon>
        <taxon>Sneathiellales</taxon>
        <taxon>Sneathiellaceae</taxon>
        <taxon>Sneathiella</taxon>
    </lineage>
</organism>
<comment type="function">
    <text evidence="2">Catalyzes the specific phosphorylation of 1,6-anhydro-N-acetylmuramic acid (anhMurNAc) with the simultaneous cleavage of the 1,6-anhydro ring, generating MurNAc-6-P. Is required for the utilization of anhMurNAc either imported from the medium or derived from its own cell wall murein, and thus plays a role in cell wall recycling.</text>
</comment>
<keyword evidence="4" id="KW-1185">Reference proteome</keyword>
<accession>A0ABQ5U614</accession>
<sequence>MKKDTVGAKAEWAIGMMSGTSMDGVDAALLKTDGTEVQEFGPALSIPYDPGFREQFRACLGQRSAPAELVAEFTRQHAALALDLLDKSGLDRSEVRAVGFHGQTLYHEPENGITVQVGDGQLLADLTGIDVVADFRTADVQAGGEGAPLAPLYHRALASGLDQPVAVLNLGGVANVTWLDGEDIIAFDTGPASAMIDDWVMRHTGQGYDAGGALARSGTVDAAALEQLLDNPYFDRKPPKSLDRDDFSAAPVAHLSPADGAATLTAFTIQSIARAGEHLSRPPRRWLVTGGGRHNNWIMERLSQELGVPVEPVEAVNWRGDELEAEAFAFLAVRSLNGQPLSLPQTTGVRAPMQGGVLFRPQAGQAGEQEQLTA</sequence>
<dbReference type="GO" id="GO:0016301">
    <property type="term" value="F:kinase activity"/>
    <property type="evidence" value="ECO:0007669"/>
    <property type="project" value="UniProtKB-KW"/>
</dbReference>
<protein>
    <recommendedName>
        <fullName evidence="2">Anhydro-N-acetylmuramic acid kinase</fullName>
        <ecNumber evidence="2">2.7.1.170</ecNumber>
    </recommendedName>
    <alternativeName>
        <fullName evidence="2">AnhMurNAc kinase</fullName>
    </alternativeName>
</protein>
<dbReference type="PANTHER" id="PTHR30605">
    <property type="entry name" value="ANHYDRO-N-ACETYLMURAMIC ACID KINASE"/>
    <property type="match status" value="1"/>
</dbReference>
<dbReference type="InterPro" id="IPR005338">
    <property type="entry name" value="Anhydro_N_Ac-Mur_kinase"/>
</dbReference>
<name>A0ABQ5U614_9PROT</name>
<dbReference type="EC" id="2.7.1.170" evidence="2"/>
<comment type="pathway">
    <text evidence="2">Cell wall biogenesis; peptidoglycan recycling.</text>
</comment>
<gene>
    <name evidence="2 3" type="primary">anmK</name>
    <name evidence="3" type="ORF">GCM10007924_27730</name>
</gene>
<comment type="catalytic activity">
    <reaction evidence="2">
        <text>1,6-anhydro-N-acetyl-beta-muramate + ATP + H2O = N-acetyl-D-muramate 6-phosphate + ADP + H(+)</text>
        <dbReference type="Rhea" id="RHEA:24952"/>
        <dbReference type="ChEBI" id="CHEBI:15377"/>
        <dbReference type="ChEBI" id="CHEBI:15378"/>
        <dbReference type="ChEBI" id="CHEBI:30616"/>
        <dbReference type="ChEBI" id="CHEBI:58690"/>
        <dbReference type="ChEBI" id="CHEBI:58722"/>
        <dbReference type="ChEBI" id="CHEBI:456216"/>
        <dbReference type="EC" id="2.7.1.170"/>
    </reaction>
</comment>
<comment type="pathway">
    <text evidence="2">Amino-sugar metabolism; 1,6-anhydro-N-acetylmuramate degradation.</text>
</comment>
<dbReference type="Gene3D" id="3.30.420.40">
    <property type="match status" value="2"/>
</dbReference>
<reference evidence="3" key="1">
    <citation type="journal article" date="2014" name="Int. J. Syst. Evol. Microbiol.">
        <title>Complete genome of a new Firmicutes species belonging to the dominant human colonic microbiota ('Ruminococcus bicirculans') reveals two chromosomes and a selective capacity to utilize plant glucans.</title>
        <authorList>
            <consortium name="NISC Comparative Sequencing Program"/>
            <person name="Wegmann U."/>
            <person name="Louis P."/>
            <person name="Goesmann A."/>
            <person name="Henrissat B."/>
            <person name="Duncan S.H."/>
            <person name="Flint H.J."/>
        </authorList>
    </citation>
    <scope>NUCLEOTIDE SEQUENCE</scope>
    <source>
        <strain evidence="3">NBRC 103408</strain>
    </source>
</reference>
<keyword evidence="2" id="KW-0547">Nucleotide-binding</keyword>
<evidence type="ECO:0000313" key="4">
    <source>
        <dbReference type="Proteomes" id="UP001161409"/>
    </source>
</evidence>